<feature type="coiled-coil region" evidence="1">
    <location>
        <begin position="324"/>
        <end position="403"/>
    </location>
</feature>
<feature type="coiled-coil region" evidence="1">
    <location>
        <begin position="626"/>
        <end position="718"/>
    </location>
</feature>
<sequence length="1146" mass="133447">MIFTRMSARSKGSGLDDLNLSLAGSHISSVIGSRRQVTTPTQLKRPNSMTDVSSKDAKTGKSKPVQSLKKQTEGSEPFSFRSNSSDISSVSQASKKKVKQPGDDFLALFESTVQQPKIKSAPSKGKKPSANAVKVLWNDSKLPNRGFPNSKQGASDNSHREIEETWANEEPLHHSIFQKKSARSSSDEDEFQFRDRLSQSQSGPKKNPVPNDKEEKGFGHHLGLDLLNSERSNHGKTANTNSMNNMTTQGMSPSVKIGFSSLENSFKNLKHKEPVNQTRETSSNQSSKYLAEDYIRTIENAVVKIQRWYRRHHNRRKTSGAAIKRLLENKKKSLDEQKLRESQNDVFQSISEDKKLEDRKRIREERARQARQEAVRELQRKREEKKTEIKKKAEEEIAFLQASGKITKTPLQSGKKKAGTGKMNGKKLQSPLHDDDNDSTPRQGPSTVHDDSMEDFLESASNVQQGDTITESARKDDQSEKNTLVASEAVTKTTVDDLLETLKKLEEEEHLDTVRKEKKNSWIDDIDKDNAVLSAENLEKLNASKDSLHTNRLLSDDKLKSIMSFLDEVQVADRLSTVDQEISKLNEDLERPALLVPSADELAELEDAQKAASEVTSKVLSQRLELDEKKRTVQMLQKALNQQRELTIRHAREIEREMKKRLDVQKDEYEETIKRHLGFIDQLIDDKKNMSEKCENLVKELKTVDKKYQDKIKTMEDKHGMELQKLKDMHEAAEKLRREKWIEDKTKKIKEMTVKGLEPEIQRLIAKHKSEIKKIKQIHEAELLESDERAAQRYVKMTEELREQLAQEKEAAITREREMAKKRYEKQLQQEEEGYQQQRRRLYSEVQEEKERIAQAASRQRAELDKLQQQLEDSHSHALDAMKVEFEKARNEQERRHETEIRELKEKLAIEKQAWEENYMKRHDNWLMQKERELREQVKKDRDKEIEMVITRLEEESTAAREDCEKVAENRIKRIREKFESEAKELERSERQALEKYNEMKAQLTEVEGENECLKVFTKQKDQEIEKLQELTDKMHRERDRVSDIIRQEFADRLVATDEENKRIKNEISELKARHRIELNRAKEEMEEVKRNKDNEMEEVHKRVKQAIVKKEEVVNQLKQQYQAALKRADHLEGLLQQQRKQLLGK</sequence>
<feature type="region of interest" description="Disordered" evidence="2">
    <location>
        <begin position="140"/>
        <end position="219"/>
    </location>
</feature>
<gene>
    <name evidence="3" type="ORF">ACJMK2_035090</name>
</gene>
<comment type="caution">
    <text evidence="3">The sequence shown here is derived from an EMBL/GenBank/DDBJ whole genome shotgun (WGS) entry which is preliminary data.</text>
</comment>
<dbReference type="Proteomes" id="UP001634394">
    <property type="component" value="Unassembled WGS sequence"/>
</dbReference>
<name>A0ABD3WTQ8_SINWO</name>
<evidence type="ECO:0000256" key="1">
    <source>
        <dbReference type="SAM" id="Coils"/>
    </source>
</evidence>
<feature type="compositionally biased region" description="Low complexity" evidence="2">
    <location>
        <begin position="79"/>
        <end position="93"/>
    </location>
</feature>
<feature type="compositionally biased region" description="Polar residues" evidence="2">
    <location>
        <begin position="29"/>
        <end position="52"/>
    </location>
</feature>
<reference evidence="3 4" key="1">
    <citation type="submission" date="2024-11" db="EMBL/GenBank/DDBJ databases">
        <title>Chromosome-level genome assembly of the freshwater bivalve Anodonta woodiana.</title>
        <authorList>
            <person name="Chen X."/>
        </authorList>
    </citation>
    <scope>NUCLEOTIDE SEQUENCE [LARGE SCALE GENOMIC DNA]</scope>
    <source>
        <strain evidence="3">MN2024</strain>
        <tissue evidence="3">Gills</tissue>
    </source>
</reference>
<organism evidence="3 4">
    <name type="scientific">Sinanodonta woodiana</name>
    <name type="common">Chinese pond mussel</name>
    <name type="synonym">Anodonta woodiana</name>
    <dbReference type="NCBI Taxonomy" id="1069815"/>
    <lineage>
        <taxon>Eukaryota</taxon>
        <taxon>Metazoa</taxon>
        <taxon>Spiralia</taxon>
        <taxon>Lophotrochozoa</taxon>
        <taxon>Mollusca</taxon>
        <taxon>Bivalvia</taxon>
        <taxon>Autobranchia</taxon>
        <taxon>Heteroconchia</taxon>
        <taxon>Palaeoheterodonta</taxon>
        <taxon>Unionida</taxon>
        <taxon>Unionoidea</taxon>
        <taxon>Unionidae</taxon>
        <taxon>Unioninae</taxon>
        <taxon>Sinanodonta</taxon>
    </lineage>
</organism>
<dbReference type="PANTHER" id="PTHR31540">
    <property type="entry name" value="CENTROSOMAL PROTEIN OF 131 KDA"/>
    <property type="match status" value="1"/>
</dbReference>
<accession>A0ABD3WTQ8</accession>
<feature type="compositionally biased region" description="Polar residues" evidence="2">
    <location>
        <begin position="147"/>
        <end position="156"/>
    </location>
</feature>
<evidence type="ECO:0008006" key="5">
    <source>
        <dbReference type="Google" id="ProtNLM"/>
    </source>
</evidence>
<evidence type="ECO:0000313" key="3">
    <source>
        <dbReference type="EMBL" id="KAL3877371.1"/>
    </source>
</evidence>
<feature type="region of interest" description="Disordered" evidence="2">
    <location>
        <begin position="408"/>
        <end position="482"/>
    </location>
</feature>
<feature type="region of interest" description="Disordered" evidence="2">
    <location>
        <begin position="29"/>
        <end position="96"/>
    </location>
</feature>
<feature type="coiled-coil region" evidence="1">
    <location>
        <begin position="784"/>
        <end position="914"/>
    </location>
</feature>
<proteinExistence type="predicted"/>
<evidence type="ECO:0000313" key="4">
    <source>
        <dbReference type="Proteomes" id="UP001634394"/>
    </source>
</evidence>
<dbReference type="EMBL" id="JBJQND010000005">
    <property type="protein sequence ID" value="KAL3877371.1"/>
    <property type="molecule type" value="Genomic_DNA"/>
</dbReference>
<dbReference type="AlphaFoldDB" id="A0ABD3WTQ8"/>
<feature type="coiled-coil region" evidence="1">
    <location>
        <begin position="950"/>
        <end position="1142"/>
    </location>
</feature>
<dbReference type="PANTHER" id="PTHR31540:SF1">
    <property type="entry name" value="CENTROSOMAL PROTEIN OF 131 KDA"/>
    <property type="match status" value="1"/>
</dbReference>
<keyword evidence="1" id="KW-0175">Coiled coil</keyword>
<evidence type="ECO:0000256" key="2">
    <source>
        <dbReference type="SAM" id="MobiDB-lite"/>
    </source>
</evidence>
<protein>
    <recommendedName>
        <fullName evidence="5">5-azacytidine-induced protein 1</fullName>
    </recommendedName>
</protein>
<keyword evidence="4" id="KW-1185">Reference proteome</keyword>
<feature type="compositionally biased region" description="Polar residues" evidence="2">
    <location>
        <begin position="459"/>
        <end position="471"/>
    </location>
</feature>
<dbReference type="InterPro" id="IPR030465">
    <property type="entry name" value="CEP131"/>
</dbReference>